<feature type="domain" description="Arginosuccinate synthase C-terminal" evidence="12">
    <location>
        <begin position="176"/>
        <end position="394"/>
    </location>
</feature>
<evidence type="ECO:0000313" key="13">
    <source>
        <dbReference type="EMBL" id="MBE9029341.1"/>
    </source>
</evidence>
<dbReference type="Gene3D" id="3.40.50.620">
    <property type="entry name" value="HUPs"/>
    <property type="match status" value="1"/>
</dbReference>
<feature type="binding site" evidence="10">
    <location>
        <position position="94"/>
    </location>
    <ligand>
        <name>L-citrulline</name>
        <dbReference type="ChEBI" id="CHEBI:57743"/>
    </ligand>
</feature>
<evidence type="ECO:0000256" key="4">
    <source>
        <dbReference type="ARBA" id="ARBA00022490"/>
    </source>
</evidence>
<sequence length="400" mass="43941">MGRAKKVVLAYSGGVDTSVCIPYLKQEWGVEEVITLAADLGQGDELEPIRQKALDSGAAVSLVENMQETFIRDYAFPAIQANALYENRYPLSTSLARPLIAKALVEAAAKYGADAVAHGCTGKGNDQVRFDVSIAALNPDLKVLTPAREWGMSREETIAYGEQFGIPTPVKKSSPYSIDLNLLGRSVEAGPLEDPWTEALEEVYAMTKAIADTPDTPEYLEITFEQGIPVAVNGKTYGPVELFEYLNPIVGGHGIGRLDMVENRLVGIKSREIYEAPAILMLIQAHRDLESLTLAKDVSHYKRGIEETYANLVYDGQWYSPLKTALDAFIQDTQKYVNGTVRVKLFKGTATVVGRKSADSLYTEDLATYGSSDAFDHKAAEGFIYVWGLPTRVWAQKRRG</sequence>
<comment type="catalytic activity">
    <reaction evidence="10">
        <text>L-citrulline + L-aspartate + ATP = 2-(N(omega)-L-arginino)succinate + AMP + diphosphate + H(+)</text>
        <dbReference type="Rhea" id="RHEA:10932"/>
        <dbReference type="ChEBI" id="CHEBI:15378"/>
        <dbReference type="ChEBI" id="CHEBI:29991"/>
        <dbReference type="ChEBI" id="CHEBI:30616"/>
        <dbReference type="ChEBI" id="CHEBI:33019"/>
        <dbReference type="ChEBI" id="CHEBI:57472"/>
        <dbReference type="ChEBI" id="CHEBI:57743"/>
        <dbReference type="ChEBI" id="CHEBI:456215"/>
        <dbReference type="EC" id="6.3.4.5"/>
    </reaction>
</comment>
<feature type="binding site" evidence="10">
    <location>
        <position position="262"/>
    </location>
    <ligand>
        <name>L-citrulline</name>
        <dbReference type="ChEBI" id="CHEBI:57743"/>
    </ligand>
</feature>
<comment type="caution">
    <text evidence="13">The sequence shown here is derived from an EMBL/GenBank/DDBJ whole genome shotgun (WGS) entry which is preliminary data.</text>
</comment>
<name>A0A928Z1G8_9CYAN</name>
<dbReference type="Proteomes" id="UP000625316">
    <property type="component" value="Unassembled WGS sequence"/>
</dbReference>
<comment type="subcellular location">
    <subcellularLocation>
        <location evidence="10">Cytoplasm</location>
    </subcellularLocation>
</comment>
<keyword evidence="5 10" id="KW-0055">Arginine biosynthesis</keyword>
<dbReference type="InterPro" id="IPR024074">
    <property type="entry name" value="AS_cat/multimer_dom_body"/>
</dbReference>
<dbReference type="PANTHER" id="PTHR11587">
    <property type="entry name" value="ARGININOSUCCINATE SYNTHASE"/>
    <property type="match status" value="1"/>
</dbReference>
<keyword evidence="7 10" id="KW-0028">Amino-acid biosynthesis</keyword>
<comment type="pathway">
    <text evidence="1 10">Amino-acid biosynthesis; L-arginine biosynthesis; L-arginine from L-ornithine and carbamoyl phosphate: step 2/3.</text>
</comment>
<dbReference type="InterPro" id="IPR048267">
    <property type="entry name" value="Arginosuc_syn_N"/>
</dbReference>
<feature type="binding site" evidence="10">
    <location>
        <position position="89"/>
    </location>
    <ligand>
        <name>L-citrulline</name>
        <dbReference type="ChEBI" id="CHEBI:57743"/>
    </ligand>
</feature>
<dbReference type="RefSeq" id="WP_264324159.1">
    <property type="nucleotide sequence ID" value="NZ_JADEXQ010000014.1"/>
</dbReference>
<dbReference type="PROSITE" id="PS00565">
    <property type="entry name" value="ARGININOSUCCIN_SYN_2"/>
    <property type="match status" value="1"/>
</dbReference>
<feature type="binding site" evidence="10">
    <location>
        <position position="119"/>
    </location>
    <ligand>
        <name>ATP</name>
        <dbReference type="ChEBI" id="CHEBI:30616"/>
    </ligand>
</feature>
<keyword evidence="4 10" id="KW-0963">Cytoplasm</keyword>
<dbReference type="Gene3D" id="1.20.5.470">
    <property type="entry name" value="Single helix bin"/>
    <property type="match status" value="1"/>
</dbReference>
<comment type="subunit">
    <text evidence="2 10">Homotetramer.</text>
</comment>
<evidence type="ECO:0000256" key="3">
    <source>
        <dbReference type="ARBA" id="ARBA00012286"/>
    </source>
</evidence>
<dbReference type="HAMAP" id="MF_00005">
    <property type="entry name" value="Arg_succ_synth_type1"/>
    <property type="match status" value="1"/>
</dbReference>
<keyword evidence="14" id="KW-1185">Reference proteome</keyword>
<keyword evidence="9 10" id="KW-0067">ATP-binding</keyword>
<dbReference type="GO" id="GO:0004055">
    <property type="term" value="F:argininosuccinate synthase activity"/>
    <property type="evidence" value="ECO:0007669"/>
    <property type="project" value="UniProtKB-UniRule"/>
</dbReference>
<evidence type="ECO:0000256" key="9">
    <source>
        <dbReference type="ARBA" id="ARBA00022840"/>
    </source>
</evidence>
<feature type="binding site" evidence="10">
    <location>
        <position position="129"/>
    </location>
    <ligand>
        <name>L-citrulline</name>
        <dbReference type="ChEBI" id="CHEBI:57743"/>
    </ligand>
</feature>
<evidence type="ECO:0000256" key="6">
    <source>
        <dbReference type="ARBA" id="ARBA00022598"/>
    </source>
</evidence>
<dbReference type="Gene3D" id="3.90.1260.10">
    <property type="entry name" value="Argininosuccinate synthetase, chain A, domain 2"/>
    <property type="match status" value="1"/>
</dbReference>
<evidence type="ECO:0000313" key="14">
    <source>
        <dbReference type="Proteomes" id="UP000625316"/>
    </source>
</evidence>
<feature type="binding site" evidence="10">
    <location>
        <position position="186"/>
    </location>
    <ligand>
        <name>L-citrulline</name>
        <dbReference type="ChEBI" id="CHEBI:57743"/>
    </ligand>
</feature>
<dbReference type="EC" id="6.3.4.5" evidence="3 10"/>
<feature type="binding site" evidence="10">
    <location>
        <position position="126"/>
    </location>
    <ligand>
        <name>L-aspartate</name>
        <dbReference type="ChEBI" id="CHEBI:29991"/>
    </ligand>
</feature>
<feature type="binding site" evidence="10">
    <location>
        <begin position="10"/>
        <end position="18"/>
    </location>
    <ligand>
        <name>ATP</name>
        <dbReference type="ChEBI" id="CHEBI:30616"/>
    </ligand>
</feature>
<dbReference type="GO" id="GO:0006526">
    <property type="term" value="P:L-arginine biosynthetic process"/>
    <property type="evidence" value="ECO:0007669"/>
    <property type="project" value="UniProtKB-UniRule"/>
</dbReference>
<dbReference type="GO" id="GO:0005737">
    <property type="term" value="C:cytoplasm"/>
    <property type="evidence" value="ECO:0007669"/>
    <property type="project" value="UniProtKB-SubCell"/>
</dbReference>
<dbReference type="PANTHER" id="PTHR11587:SF2">
    <property type="entry name" value="ARGININOSUCCINATE SYNTHASE"/>
    <property type="match status" value="1"/>
</dbReference>
<dbReference type="GO" id="GO:0005524">
    <property type="term" value="F:ATP binding"/>
    <property type="evidence" value="ECO:0007669"/>
    <property type="project" value="UniProtKB-UniRule"/>
</dbReference>
<dbReference type="FunFam" id="3.40.50.620:FF:000019">
    <property type="entry name" value="Argininosuccinate synthase"/>
    <property type="match status" value="1"/>
</dbReference>
<dbReference type="Pfam" id="PF00764">
    <property type="entry name" value="Arginosuc_synth"/>
    <property type="match status" value="1"/>
</dbReference>
<dbReference type="NCBIfam" id="TIGR00032">
    <property type="entry name" value="argG"/>
    <property type="match status" value="1"/>
</dbReference>
<evidence type="ECO:0000256" key="7">
    <source>
        <dbReference type="ARBA" id="ARBA00022605"/>
    </source>
</evidence>
<dbReference type="InterPro" id="IPR001518">
    <property type="entry name" value="Arginosuc_synth"/>
</dbReference>
<organism evidence="13 14">
    <name type="scientific">Romeriopsis navalis LEGE 11480</name>
    <dbReference type="NCBI Taxonomy" id="2777977"/>
    <lineage>
        <taxon>Bacteria</taxon>
        <taxon>Bacillati</taxon>
        <taxon>Cyanobacteriota</taxon>
        <taxon>Cyanophyceae</taxon>
        <taxon>Leptolyngbyales</taxon>
        <taxon>Leptolyngbyaceae</taxon>
        <taxon>Romeriopsis</taxon>
        <taxon>Romeriopsis navalis</taxon>
    </lineage>
</organism>
<feature type="binding site" evidence="10">
    <location>
        <position position="177"/>
    </location>
    <ligand>
        <name>L-citrulline</name>
        <dbReference type="ChEBI" id="CHEBI:57743"/>
    </ligand>
</feature>
<dbReference type="InterPro" id="IPR014729">
    <property type="entry name" value="Rossmann-like_a/b/a_fold"/>
</dbReference>
<evidence type="ECO:0000256" key="5">
    <source>
        <dbReference type="ARBA" id="ARBA00022571"/>
    </source>
</evidence>
<dbReference type="InterPro" id="IPR048268">
    <property type="entry name" value="Arginosuc_syn_C"/>
</dbReference>
<evidence type="ECO:0000256" key="10">
    <source>
        <dbReference type="HAMAP-Rule" id="MF_00005"/>
    </source>
</evidence>
<evidence type="ECO:0000259" key="12">
    <source>
        <dbReference type="Pfam" id="PF20979"/>
    </source>
</evidence>
<proteinExistence type="inferred from homology"/>
<dbReference type="FunFam" id="1.20.5.470:FF:000002">
    <property type="entry name" value="Argininosuccinate synthase"/>
    <property type="match status" value="1"/>
</dbReference>
<gene>
    <name evidence="10" type="primary">argG</name>
    <name evidence="13" type="ORF">IQ266_06140</name>
</gene>
<dbReference type="SUPFAM" id="SSF69864">
    <property type="entry name" value="Argininosuccinate synthetase, C-terminal domain"/>
    <property type="match status" value="1"/>
</dbReference>
<feature type="domain" description="Arginosuccinate synthase-like N-terminal" evidence="11">
    <location>
        <begin position="6"/>
        <end position="167"/>
    </location>
</feature>
<evidence type="ECO:0000256" key="1">
    <source>
        <dbReference type="ARBA" id="ARBA00004967"/>
    </source>
</evidence>
<evidence type="ECO:0000259" key="11">
    <source>
        <dbReference type="Pfam" id="PF00764"/>
    </source>
</evidence>
<protein>
    <recommendedName>
        <fullName evidence="3 10">Argininosuccinate synthase</fullName>
        <ecNumber evidence="3 10">6.3.4.5</ecNumber>
    </recommendedName>
    <alternativeName>
        <fullName evidence="10">Citrulline--aspartate ligase</fullName>
    </alternativeName>
</protein>
<dbReference type="InterPro" id="IPR018223">
    <property type="entry name" value="Arginosuc_synth_CS"/>
</dbReference>
<dbReference type="AlphaFoldDB" id="A0A928Z1G8"/>
<dbReference type="PROSITE" id="PS00564">
    <property type="entry name" value="ARGININOSUCCIN_SYN_1"/>
    <property type="match status" value="1"/>
</dbReference>
<feature type="binding site" evidence="10">
    <location>
        <position position="125"/>
    </location>
    <ligand>
        <name>L-citrulline</name>
        <dbReference type="ChEBI" id="CHEBI:57743"/>
    </ligand>
</feature>
<evidence type="ECO:0000256" key="2">
    <source>
        <dbReference type="ARBA" id="ARBA00011881"/>
    </source>
</evidence>
<dbReference type="CDD" id="cd01999">
    <property type="entry name" value="ASS"/>
    <property type="match status" value="1"/>
</dbReference>
<keyword evidence="6 10" id="KW-0436">Ligase</keyword>
<evidence type="ECO:0000256" key="8">
    <source>
        <dbReference type="ARBA" id="ARBA00022741"/>
    </source>
</evidence>
<feature type="binding site" evidence="10">
    <location>
        <position position="121"/>
    </location>
    <ligand>
        <name>L-aspartate</name>
        <dbReference type="ChEBI" id="CHEBI:29991"/>
    </ligand>
</feature>
<dbReference type="GO" id="GO:0000053">
    <property type="term" value="P:argininosuccinate metabolic process"/>
    <property type="evidence" value="ECO:0007669"/>
    <property type="project" value="TreeGrafter"/>
</dbReference>
<dbReference type="Pfam" id="PF20979">
    <property type="entry name" value="Arginosuc_syn_C"/>
    <property type="match status" value="1"/>
</dbReference>
<keyword evidence="8 10" id="KW-0547">Nucleotide-binding</keyword>
<dbReference type="SUPFAM" id="SSF52402">
    <property type="entry name" value="Adenine nucleotide alpha hydrolases-like"/>
    <property type="match status" value="1"/>
</dbReference>
<reference evidence="13" key="1">
    <citation type="submission" date="2020-10" db="EMBL/GenBank/DDBJ databases">
        <authorList>
            <person name="Castelo-Branco R."/>
            <person name="Eusebio N."/>
            <person name="Adriana R."/>
            <person name="Vieira A."/>
            <person name="Brugerolle De Fraissinette N."/>
            <person name="Rezende De Castro R."/>
            <person name="Schneider M.P."/>
            <person name="Vasconcelos V."/>
            <person name="Leao P.N."/>
        </authorList>
    </citation>
    <scope>NUCLEOTIDE SEQUENCE</scope>
    <source>
        <strain evidence="13">LEGE 11480</strain>
    </source>
</reference>
<comment type="similarity">
    <text evidence="10">Belongs to the argininosuccinate synthase family. Type 1 subfamily.</text>
</comment>
<feature type="binding site" evidence="10">
    <location>
        <position position="125"/>
    </location>
    <ligand>
        <name>L-aspartate</name>
        <dbReference type="ChEBI" id="CHEBI:29991"/>
    </ligand>
</feature>
<feature type="binding site" evidence="10">
    <location>
        <position position="274"/>
    </location>
    <ligand>
        <name>L-citrulline</name>
        <dbReference type="ChEBI" id="CHEBI:57743"/>
    </ligand>
</feature>
<dbReference type="EMBL" id="JADEXQ010000014">
    <property type="protein sequence ID" value="MBE9029341.1"/>
    <property type="molecule type" value="Genomic_DNA"/>
</dbReference>
<dbReference type="NCBIfam" id="NF001770">
    <property type="entry name" value="PRK00509.1"/>
    <property type="match status" value="1"/>
</dbReference>
<feature type="binding site" evidence="10">
    <location>
        <position position="38"/>
    </location>
    <ligand>
        <name>ATP</name>
        <dbReference type="ChEBI" id="CHEBI:30616"/>
    </ligand>
</feature>
<dbReference type="FunFam" id="3.90.1260.10:FF:000007">
    <property type="entry name" value="Argininosuccinate synthase"/>
    <property type="match status" value="1"/>
</dbReference>
<dbReference type="InterPro" id="IPR023434">
    <property type="entry name" value="Arginosuc_synth_type_1_subfam"/>
</dbReference>
<accession>A0A928Z1G8</accession>
<dbReference type="GO" id="GO:0000050">
    <property type="term" value="P:urea cycle"/>
    <property type="evidence" value="ECO:0007669"/>
    <property type="project" value="TreeGrafter"/>
</dbReference>